<dbReference type="PANTHER" id="PTHR30244">
    <property type="entry name" value="TRANSAMINASE"/>
    <property type="match status" value="1"/>
</dbReference>
<dbReference type="AlphaFoldDB" id="A0AB39HCJ5"/>
<proteinExistence type="inferred from homology"/>
<feature type="active site" description="Proton acceptor" evidence="3">
    <location>
        <position position="192"/>
    </location>
</feature>
<dbReference type="GO" id="GO:0008483">
    <property type="term" value="F:transaminase activity"/>
    <property type="evidence" value="ECO:0007669"/>
    <property type="project" value="UniProtKB-KW"/>
</dbReference>
<evidence type="ECO:0000256" key="5">
    <source>
        <dbReference type="RuleBase" id="RU004508"/>
    </source>
</evidence>
<evidence type="ECO:0000313" key="6">
    <source>
        <dbReference type="EMBL" id="XDK26021.1"/>
    </source>
</evidence>
<dbReference type="PIRSF" id="PIRSF000390">
    <property type="entry name" value="PLP_StrS"/>
    <property type="match status" value="1"/>
</dbReference>
<dbReference type="InterPro" id="IPR015421">
    <property type="entry name" value="PyrdxlP-dep_Trfase_major"/>
</dbReference>
<dbReference type="EMBL" id="CP162601">
    <property type="protein sequence ID" value="XDK26021.1"/>
    <property type="molecule type" value="Genomic_DNA"/>
</dbReference>
<dbReference type="PANTHER" id="PTHR30244:SF34">
    <property type="entry name" value="DTDP-4-AMINO-4,6-DIDEOXYGALACTOSE TRANSAMINASE"/>
    <property type="match status" value="1"/>
</dbReference>
<name>A0AB39HCJ5_9VIBR</name>
<feature type="modified residue" description="N6-(pyridoxal phosphate)lysine" evidence="4">
    <location>
        <position position="192"/>
    </location>
</feature>
<evidence type="ECO:0000256" key="1">
    <source>
        <dbReference type="ARBA" id="ARBA00022898"/>
    </source>
</evidence>
<comment type="similarity">
    <text evidence="2 5">Belongs to the DegT/DnrJ/EryC1 family.</text>
</comment>
<keyword evidence="6" id="KW-0032">Aminotransferase</keyword>
<protein>
    <submittedName>
        <fullName evidence="6">Aminotransferase class I/II-fold pyridoxal phosphate-dependent enzyme</fullName>
    </submittedName>
</protein>
<keyword evidence="1 4" id="KW-0663">Pyridoxal phosphate</keyword>
<dbReference type="Gene3D" id="3.40.640.10">
    <property type="entry name" value="Type I PLP-dependent aspartate aminotransferase-like (Major domain)"/>
    <property type="match status" value="1"/>
</dbReference>
<dbReference type="Gene3D" id="3.90.1150.10">
    <property type="entry name" value="Aspartate Aminotransferase, domain 1"/>
    <property type="match status" value="1"/>
</dbReference>
<dbReference type="SUPFAM" id="SSF53383">
    <property type="entry name" value="PLP-dependent transferases"/>
    <property type="match status" value="1"/>
</dbReference>
<accession>A0AB39HCJ5</accession>
<keyword evidence="6" id="KW-0808">Transferase</keyword>
<gene>
    <name evidence="6" type="ORF">AB0763_05120</name>
</gene>
<dbReference type="GO" id="GO:0030170">
    <property type="term" value="F:pyridoxal phosphate binding"/>
    <property type="evidence" value="ECO:0007669"/>
    <property type="project" value="TreeGrafter"/>
</dbReference>
<dbReference type="Pfam" id="PF01041">
    <property type="entry name" value="DegT_DnrJ_EryC1"/>
    <property type="match status" value="1"/>
</dbReference>
<dbReference type="InterPro" id="IPR015424">
    <property type="entry name" value="PyrdxlP-dep_Trfase"/>
</dbReference>
<evidence type="ECO:0000256" key="4">
    <source>
        <dbReference type="PIRSR" id="PIRSR000390-2"/>
    </source>
</evidence>
<sequence>MKTFSKSFTQQEPISDQGIQMAVDILQTGKLHRYNLDPGEQGHTSLLEEEFAAYIGKKYGLACASCGSALYLAMKSAGVKPGDKVLCNAYTLAPVPGAIENTGASIELVEITDDYKIDLDHLAHKAATSGSRFLLLSHMRGHIADMDKIIEICKTHQLTLIEDCAHTMGAAWNGKKSGSFGHVACFSTQTYKHINSGEGGLLVTDDAELIARAIIHSGSYMLYERHTARPDLATFEALKTQVPNYSCRLDHLRAAILRPQLANLDHQCQRWNQRYRVLEQAINATTLLTCPPREPKEEFVGSSIQFTVQTEDLHLIQRFLQACHERGVEIKWFGHQEPVGFTSAFDSWHYMEATPELPNTKKVLATLCDMRIPLTFSLEDCQTIGEILKAIASELIALSPASENSANKVGSVAD</sequence>
<dbReference type="RefSeq" id="WP_306101319.1">
    <property type="nucleotide sequence ID" value="NZ_CP162601.1"/>
</dbReference>
<dbReference type="KEGG" id="vih:AB0763_05120"/>
<evidence type="ECO:0000256" key="2">
    <source>
        <dbReference type="ARBA" id="ARBA00037999"/>
    </source>
</evidence>
<dbReference type="InterPro" id="IPR015422">
    <property type="entry name" value="PyrdxlP-dep_Trfase_small"/>
</dbReference>
<organism evidence="6">
    <name type="scientific">Vibrio sp. HB236076</name>
    <dbReference type="NCBI Taxonomy" id="3232307"/>
    <lineage>
        <taxon>Bacteria</taxon>
        <taxon>Pseudomonadati</taxon>
        <taxon>Pseudomonadota</taxon>
        <taxon>Gammaproteobacteria</taxon>
        <taxon>Vibrionales</taxon>
        <taxon>Vibrionaceae</taxon>
        <taxon>Vibrio</taxon>
    </lineage>
</organism>
<dbReference type="InterPro" id="IPR000653">
    <property type="entry name" value="DegT/StrS_aminotransferase"/>
</dbReference>
<reference evidence="6" key="1">
    <citation type="submission" date="2024-07" db="EMBL/GenBank/DDBJ databases">
        <title>Genome Analysis of a Potential Novel Vibrio Species Secreting pH- and Thermo-stable Alginate Lyase and its Application in Producing Alginate Oligosaccharides.</title>
        <authorList>
            <person name="Huang H."/>
            <person name="Bao K."/>
        </authorList>
    </citation>
    <scope>NUCLEOTIDE SEQUENCE</scope>
    <source>
        <strain evidence="6">HB236076</strain>
    </source>
</reference>
<dbReference type="GO" id="GO:0000271">
    <property type="term" value="P:polysaccharide biosynthetic process"/>
    <property type="evidence" value="ECO:0007669"/>
    <property type="project" value="TreeGrafter"/>
</dbReference>
<evidence type="ECO:0000256" key="3">
    <source>
        <dbReference type="PIRSR" id="PIRSR000390-1"/>
    </source>
</evidence>